<dbReference type="EMBL" id="AMZH03012411">
    <property type="protein sequence ID" value="RRT51067.1"/>
    <property type="molecule type" value="Genomic_DNA"/>
</dbReference>
<dbReference type="AlphaFoldDB" id="A0A426YHB0"/>
<organism evidence="1 2">
    <name type="scientific">Ensete ventricosum</name>
    <name type="common">Abyssinian banana</name>
    <name type="synonym">Musa ensete</name>
    <dbReference type="NCBI Taxonomy" id="4639"/>
    <lineage>
        <taxon>Eukaryota</taxon>
        <taxon>Viridiplantae</taxon>
        <taxon>Streptophyta</taxon>
        <taxon>Embryophyta</taxon>
        <taxon>Tracheophyta</taxon>
        <taxon>Spermatophyta</taxon>
        <taxon>Magnoliopsida</taxon>
        <taxon>Liliopsida</taxon>
        <taxon>Zingiberales</taxon>
        <taxon>Musaceae</taxon>
        <taxon>Ensete</taxon>
    </lineage>
</organism>
<reference evidence="1 2" key="1">
    <citation type="journal article" date="2014" name="Agronomy (Basel)">
        <title>A Draft Genome Sequence for Ensete ventricosum, the Drought-Tolerant Tree Against Hunger.</title>
        <authorList>
            <person name="Harrison J."/>
            <person name="Moore K.A."/>
            <person name="Paszkiewicz K."/>
            <person name="Jones T."/>
            <person name="Grant M."/>
            <person name="Ambacheew D."/>
            <person name="Muzemil S."/>
            <person name="Studholme D.J."/>
        </authorList>
    </citation>
    <scope>NUCLEOTIDE SEQUENCE [LARGE SCALE GENOMIC DNA]</scope>
</reference>
<sequence length="95" mass="9895">MTTRVAAARKEAKTGGSGDWRQVAAVRVSSNGDAASRGGDWRGAVIVAGDGCGCGKRLSSTGSDNEAFVDDGWVVGGAATVVVGKERLEREQRRW</sequence>
<protein>
    <submittedName>
        <fullName evidence="1">Uncharacterized protein</fullName>
    </submittedName>
</protein>
<name>A0A426YHB0_ENSVE</name>
<accession>A0A426YHB0</accession>
<evidence type="ECO:0000313" key="1">
    <source>
        <dbReference type="EMBL" id="RRT51067.1"/>
    </source>
</evidence>
<comment type="caution">
    <text evidence="1">The sequence shown here is derived from an EMBL/GenBank/DDBJ whole genome shotgun (WGS) entry which is preliminary data.</text>
</comment>
<evidence type="ECO:0000313" key="2">
    <source>
        <dbReference type="Proteomes" id="UP000287651"/>
    </source>
</evidence>
<gene>
    <name evidence="1" type="ORF">B296_00047802</name>
</gene>
<dbReference type="Proteomes" id="UP000287651">
    <property type="component" value="Unassembled WGS sequence"/>
</dbReference>
<proteinExistence type="predicted"/>